<dbReference type="Proteomes" id="UP001054837">
    <property type="component" value="Unassembled WGS sequence"/>
</dbReference>
<evidence type="ECO:0000313" key="2">
    <source>
        <dbReference type="Proteomes" id="UP001054837"/>
    </source>
</evidence>
<dbReference type="AlphaFoldDB" id="A0AAV4RQ20"/>
<proteinExistence type="predicted"/>
<dbReference type="EMBL" id="BPLQ01006630">
    <property type="protein sequence ID" value="GIY24058.1"/>
    <property type="molecule type" value="Genomic_DNA"/>
</dbReference>
<name>A0AAV4RQ20_9ARAC</name>
<organism evidence="1 2">
    <name type="scientific">Caerostris darwini</name>
    <dbReference type="NCBI Taxonomy" id="1538125"/>
    <lineage>
        <taxon>Eukaryota</taxon>
        <taxon>Metazoa</taxon>
        <taxon>Ecdysozoa</taxon>
        <taxon>Arthropoda</taxon>
        <taxon>Chelicerata</taxon>
        <taxon>Arachnida</taxon>
        <taxon>Araneae</taxon>
        <taxon>Araneomorphae</taxon>
        <taxon>Entelegynae</taxon>
        <taxon>Araneoidea</taxon>
        <taxon>Araneidae</taxon>
        <taxon>Caerostris</taxon>
    </lineage>
</organism>
<gene>
    <name evidence="1" type="ORF">CDAR_542571</name>
</gene>
<reference evidence="1 2" key="1">
    <citation type="submission" date="2021-06" db="EMBL/GenBank/DDBJ databases">
        <title>Caerostris darwini draft genome.</title>
        <authorList>
            <person name="Kono N."/>
            <person name="Arakawa K."/>
        </authorList>
    </citation>
    <scope>NUCLEOTIDE SEQUENCE [LARGE SCALE GENOMIC DNA]</scope>
</reference>
<evidence type="ECO:0000313" key="1">
    <source>
        <dbReference type="EMBL" id="GIY24058.1"/>
    </source>
</evidence>
<protein>
    <submittedName>
        <fullName evidence="1">Uncharacterized protein</fullName>
    </submittedName>
</protein>
<sequence>MSFQKAVRVRRLATIMVFMERNCSQFELKGVVFEEGIRYDTCHLGCQNQSVPNTDNCLAVKIANLQWKSSESTQFGHDRYTDTS</sequence>
<accession>A0AAV4RQ20</accession>
<keyword evidence="2" id="KW-1185">Reference proteome</keyword>
<comment type="caution">
    <text evidence="1">The sequence shown here is derived from an EMBL/GenBank/DDBJ whole genome shotgun (WGS) entry which is preliminary data.</text>
</comment>